<dbReference type="STRING" id="644548.SCNU_19607"/>
<dbReference type="eggNOG" id="COG5479">
    <property type="taxonomic scope" value="Bacteria"/>
</dbReference>
<dbReference type="EMBL" id="AEUD01000027">
    <property type="protein sequence ID" value="EGD53343.1"/>
    <property type="molecule type" value="Genomic_DNA"/>
</dbReference>
<organism evidence="2 3">
    <name type="scientific">Gordonia neofelifaecis NRRL B-59395</name>
    <dbReference type="NCBI Taxonomy" id="644548"/>
    <lineage>
        <taxon>Bacteria</taxon>
        <taxon>Bacillati</taxon>
        <taxon>Actinomycetota</taxon>
        <taxon>Actinomycetes</taxon>
        <taxon>Mycobacteriales</taxon>
        <taxon>Gordoniaceae</taxon>
        <taxon>Gordonia</taxon>
    </lineage>
</organism>
<sequence length="217" mass="21884">MDHTDLGKELMRKIAYRRTTGVLAAVGAVVLAATACGAQGEASDASTAAMAGASESVAAVSKSATGGVDEVRVEGAGGVEITMRGPIAARYASATSSEKQTLGPPLTGDRNAGTRDNGVVYQQFTGGVITARNDDPGTPAYITTGKIREAWNVVRDAQGIPSTLGSNGSAGPLGPVTSDEVERGAVRTTTFEHGSVAYDTASGAVTVTVQGKVVPTE</sequence>
<accession>F1YPR4</accession>
<dbReference type="Proteomes" id="UP000035065">
    <property type="component" value="Unassembled WGS sequence"/>
</dbReference>
<dbReference type="AlphaFoldDB" id="F1YPR4"/>
<gene>
    <name evidence="2" type="ORF">SCNU_19607</name>
</gene>
<protein>
    <recommendedName>
        <fullName evidence="4">LGFP repeat-containing protein</fullName>
    </recommendedName>
</protein>
<evidence type="ECO:0000313" key="2">
    <source>
        <dbReference type="EMBL" id="EGD53343.1"/>
    </source>
</evidence>
<dbReference type="InterPro" id="IPR013207">
    <property type="entry name" value="LGFP"/>
</dbReference>
<keyword evidence="3" id="KW-1185">Reference proteome</keyword>
<reference evidence="2 3" key="1">
    <citation type="journal article" date="2011" name="J. Bacteriol.">
        <title>Draft Genome Sequence of Gordonia neofelifaecis NRRL B-59395, a Cholesterol-Degrading Actinomycete.</title>
        <authorList>
            <person name="Ge F."/>
            <person name="Li W."/>
            <person name="Chen G."/>
            <person name="Liu Y."/>
            <person name="Zhang G."/>
            <person name="Yong B."/>
            <person name="Wang Q."/>
            <person name="Wang N."/>
            <person name="Huang Z."/>
            <person name="Li W."/>
            <person name="Wang J."/>
            <person name="Wu C."/>
            <person name="Xie Q."/>
            <person name="Liu G."/>
        </authorList>
    </citation>
    <scope>NUCLEOTIDE SEQUENCE [LARGE SCALE GENOMIC DNA]</scope>
    <source>
        <strain evidence="2 3">NRRL B-59395</strain>
    </source>
</reference>
<evidence type="ECO:0008006" key="4">
    <source>
        <dbReference type="Google" id="ProtNLM"/>
    </source>
</evidence>
<evidence type="ECO:0000313" key="3">
    <source>
        <dbReference type="Proteomes" id="UP000035065"/>
    </source>
</evidence>
<comment type="caution">
    <text evidence="2">The sequence shown here is derived from an EMBL/GenBank/DDBJ whole genome shotgun (WGS) entry which is preliminary data.</text>
</comment>
<evidence type="ECO:0000256" key="1">
    <source>
        <dbReference type="SAM" id="MobiDB-lite"/>
    </source>
</evidence>
<dbReference type="Pfam" id="PF08310">
    <property type="entry name" value="LGFP"/>
    <property type="match status" value="1"/>
</dbReference>
<proteinExistence type="predicted"/>
<feature type="region of interest" description="Disordered" evidence="1">
    <location>
        <begin position="92"/>
        <end position="116"/>
    </location>
</feature>
<name>F1YPR4_9ACTN</name>